<feature type="transmembrane region" description="Helical" evidence="7">
    <location>
        <begin position="468"/>
        <end position="488"/>
    </location>
</feature>
<dbReference type="InterPro" id="IPR036259">
    <property type="entry name" value="MFS_trans_sf"/>
</dbReference>
<evidence type="ECO:0000256" key="1">
    <source>
        <dbReference type="ARBA" id="ARBA00004141"/>
    </source>
</evidence>
<keyword evidence="3 7" id="KW-1133">Transmembrane helix</keyword>
<dbReference type="InterPro" id="IPR020846">
    <property type="entry name" value="MFS_dom"/>
</dbReference>
<dbReference type="VEuPathDB" id="VectorBase:GBRI035053"/>
<feature type="transmembrane region" description="Helical" evidence="7">
    <location>
        <begin position="100"/>
        <end position="124"/>
    </location>
</feature>
<feature type="transmembrane region" description="Helical" evidence="7">
    <location>
        <begin position="376"/>
        <end position="398"/>
    </location>
</feature>
<feature type="transmembrane region" description="Helical" evidence="7">
    <location>
        <begin position="50"/>
        <end position="70"/>
    </location>
</feature>
<evidence type="ECO:0000256" key="4">
    <source>
        <dbReference type="ARBA" id="ARBA00023136"/>
    </source>
</evidence>
<feature type="domain" description="Major facilitator superfamily (MFS) profile" evidence="8">
    <location>
        <begin position="52"/>
        <end position="496"/>
    </location>
</feature>
<keyword evidence="2 7" id="KW-0812">Transmembrane</keyword>
<accession>A0A1A9WWK3</accession>
<dbReference type="CDD" id="cd17357">
    <property type="entry name" value="MFS_GLUT_Class1_2_like"/>
    <property type="match status" value="1"/>
</dbReference>
<dbReference type="InterPro" id="IPR005828">
    <property type="entry name" value="MFS_sugar_transport-like"/>
</dbReference>
<dbReference type="PANTHER" id="PTHR23503:SF127">
    <property type="entry name" value="FI08437P-RELATED"/>
    <property type="match status" value="1"/>
</dbReference>
<evidence type="ECO:0000313" key="10">
    <source>
        <dbReference type="Proteomes" id="UP000091820"/>
    </source>
</evidence>
<evidence type="ECO:0000256" key="3">
    <source>
        <dbReference type="ARBA" id="ARBA00022989"/>
    </source>
</evidence>
<dbReference type="InterPro" id="IPR003663">
    <property type="entry name" value="Sugar/inositol_transpt"/>
</dbReference>
<feature type="transmembrane region" description="Helical" evidence="7">
    <location>
        <begin position="131"/>
        <end position="154"/>
    </location>
</feature>
<evidence type="ECO:0000259" key="8">
    <source>
        <dbReference type="PROSITE" id="PS50850"/>
    </source>
</evidence>
<dbReference type="SUPFAM" id="SSF103473">
    <property type="entry name" value="MFS general substrate transporter"/>
    <property type="match status" value="1"/>
</dbReference>
<name>A0A1A9WWK3_9MUSC</name>
<keyword evidence="5" id="KW-0325">Glycoprotein</keyword>
<feature type="transmembrane region" description="Helical" evidence="7">
    <location>
        <begin position="187"/>
        <end position="211"/>
    </location>
</feature>
<dbReference type="GO" id="GO:0015149">
    <property type="term" value="F:hexose transmembrane transporter activity"/>
    <property type="evidence" value="ECO:0007669"/>
    <property type="project" value="TreeGrafter"/>
</dbReference>
<reference evidence="10" key="1">
    <citation type="submission" date="2014-03" db="EMBL/GenBank/DDBJ databases">
        <authorList>
            <person name="Aksoy S."/>
            <person name="Warren W."/>
            <person name="Wilson R.K."/>
        </authorList>
    </citation>
    <scope>NUCLEOTIDE SEQUENCE [LARGE SCALE GENOMIC DNA]</scope>
    <source>
        <strain evidence="10">IAEA</strain>
    </source>
</reference>
<dbReference type="Gene3D" id="1.20.1250.20">
    <property type="entry name" value="MFS general substrate transporter like domains"/>
    <property type="match status" value="1"/>
</dbReference>
<dbReference type="Proteomes" id="UP000091820">
    <property type="component" value="Unassembled WGS sequence"/>
</dbReference>
<dbReference type="PROSITE" id="PS00217">
    <property type="entry name" value="SUGAR_TRANSPORT_2"/>
    <property type="match status" value="1"/>
</dbReference>
<comment type="subcellular location">
    <subcellularLocation>
        <location evidence="1">Membrane</location>
        <topology evidence="1">Multi-pass membrane protein</topology>
    </subcellularLocation>
</comment>
<dbReference type="STRING" id="37001.A0A1A9WWK3"/>
<dbReference type="AlphaFoldDB" id="A0A1A9WWK3"/>
<dbReference type="NCBIfam" id="TIGR00879">
    <property type="entry name" value="SP"/>
    <property type="match status" value="1"/>
</dbReference>
<organism evidence="9 10">
    <name type="scientific">Glossina brevipalpis</name>
    <dbReference type="NCBI Taxonomy" id="37001"/>
    <lineage>
        <taxon>Eukaryota</taxon>
        <taxon>Metazoa</taxon>
        <taxon>Ecdysozoa</taxon>
        <taxon>Arthropoda</taxon>
        <taxon>Hexapoda</taxon>
        <taxon>Insecta</taxon>
        <taxon>Pterygota</taxon>
        <taxon>Neoptera</taxon>
        <taxon>Endopterygota</taxon>
        <taxon>Diptera</taxon>
        <taxon>Brachycera</taxon>
        <taxon>Muscomorpha</taxon>
        <taxon>Hippoboscoidea</taxon>
        <taxon>Glossinidae</taxon>
        <taxon>Glossina</taxon>
    </lineage>
</organism>
<proteinExistence type="inferred from homology"/>
<comment type="similarity">
    <text evidence="6">Belongs to the major facilitator superfamily. Sugar transporter (TC 2.A.1.1) family.</text>
</comment>
<sequence>MELRNLEEESQHLYPQLTKAEVINCNGNDRTSKKIKVCLEKPQWGKLLTLVGYASTIGSAVPVGYCIGVINSPATLIKSWCNDTINQRYNFQLSSSNLEILWASIVSVFLIGGAIGSLGGAWVANKYGRKGSFLISGILFMIGGIMFSFCRIINSVEMLILGRLLVGLASGLTTATLPMYLTEIAPLVLRGALGVFCAVGVTGGVVVGQIFSLRNIFGTSDLWHYALSFYMVLVIICYLPCWYFPESPKYLYIIRGNRERALRELLRLRGADALDLIQQEMEEMDMEMNTKIVTSNFLSVLRDSALMLPLIIVCSFHGGQQFSGINAIFYYSVSIFEKAGLSTTDAEWANLGAGCLNLATSFLGPVLMAKVNRRPLMMFSSAVCACFLFTIAFILYYIETFSWLPMACIVCVMGYIFFYQFGLGPIPYFIGAELFEVAPRPVAMSMGSLASWSCNFVIGMAFPTLSRAWGAFVFLPFSVTCALLFLLTKFYLPETRGRDPSEVAPLIAKGFRSKVT</sequence>
<dbReference type="InterPro" id="IPR005829">
    <property type="entry name" value="Sugar_transporter_CS"/>
</dbReference>
<dbReference type="PRINTS" id="PR00171">
    <property type="entry name" value="SUGRTRNSPORT"/>
</dbReference>
<dbReference type="PROSITE" id="PS50850">
    <property type="entry name" value="MFS"/>
    <property type="match status" value="1"/>
</dbReference>
<evidence type="ECO:0000256" key="6">
    <source>
        <dbReference type="RuleBase" id="RU003346"/>
    </source>
</evidence>
<feature type="transmembrane region" description="Helical" evidence="7">
    <location>
        <begin position="404"/>
        <end position="430"/>
    </location>
</feature>
<dbReference type="PANTHER" id="PTHR23503">
    <property type="entry name" value="SOLUTE CARRIER FAMILY 2"/>
    <property type="match status" value="1"/>
</dbReference>
<keyword evidence="4 7" id="KW-0472">Membrane</keyword>
<dbReference type="InterPro" id="IPR045263">
    <property type="entry name" value="GLUT"/>
</dbReference>
<evidence type="ECO:0000256" key="7">
    <source>
        <dbReference type="SAM" id="Phobius"/>
    </source>
</evidence>
<dbReference type="Pfam" id="PF00083">
    <property type="entry name" value="Sugar_tr"/>
    <property type="match status" value="1"/>
</dbReference>
<protein>
    <recommendedName>
        <fullName evidence="8">Major facilitator superfamily (MFS) profile domain-containing protein</fullName>
    </recommendedName>
</protein>
<evidence type="ECO:0000313" key="9">
    <source>
        <dbReference type="EnsemblMetazoa" id="GBRI035053-PA"/>
    </source>
</evidence>
<dbReference type="GO" id="GO:0016020">
    <property type="term" value="C:membrane"/>
    <property type="evidence" value="ECO:0007669"/>
    <property type="project" value="UniProtKB-SubCell"/>
</dbReference>
<reference evidence="9" key="2">
    <citation type="submission" date="2020-05" db="UniProtKB">
        <authorList>
            <consortium name="EnsemblMetazoa"/>
        </authorList>
    </citation>
    <scope>IDENTIFICATION</scope>
    <source>
        <strain evidence="9">IAEA</strain>
    </source>
</reference>
<feature type="transmembrane region" description="Helical" evidence="7">
    <location>
        <begin position="223"/>
        <end position="245"/>
    </location>
</feature>
<keyword evidence="10" id="KW-1185">Reference proteome</keyword>
<keyword evidence="6" id="KW-0813">Transport</keyword>
<evidence type="ECO:0000256" key="2">
    <source>
        <dbReference type="ARBA" id="ARBA00022692"/>
    </source>
</evidence>
<evidence type="ECO:0000256" key="5">
    <source>
        <dbReference type="ARBA" id="ARBA00023180"/>
    </source>
</evidence>
<dbReference type="EnsemblMetazoa" id="GBRI035053-RA">
    <property type="protein sequence ID" value="GBRI035053-PA"/>
    <property type="gene ID" value="GBRI035053"/>
</dbReference>
<feature type="transmembrane region" description="Helical" evidence="7">
    <location>
        <begin position="160"/>
        <end position="180"/>
    </location>
</feature>